<accession>A0ABY2XHY5</accession>
<dbReference type="PANTHER" id="PTHR30332:SF17">
    <property type="entry name" value="TYPE IV PILIATION SYSTEM PROTEIN DR_0774-RELATED"/>
    <property type="match status" value="1"/>
</dbReference>
<evidence type="ECO:0008006" key="7">
    <source>
        <dbReference type="Google" id="ProtNLM"/>
    </source>
</evidence>
<reference evidence="5 6" key="1">
    <citation type="submission" date="2019-05" db="EMBL/GenBank/DDBJ databases">
        <title>Genome of Alcanivorax gelatiniphagus, an oil degrading marine bacteria.</title>
        <authorList>
            <person name="Kwon K.K."/>
        </authorList>
    </citation>
    <scope>NUCLEOTIDE SEQUENCE [LARGE SCALE GENOMIC DNA]</scope>
    <source>
        <strain evidence="5 6">MEBiC 08158</strain>
    </source>
</reference>
<dbReference type="PANTHER" id="PTHR30332">
    <property type="entry name" value="PROBABLE GENERAL SECRETION PATHWAY PROTEIN D"/>
    <property type="match status" value="1"/>
</dbReference>
<evidence type="ECO:0000256" key="2">
    <source>
        <dbReference type="SAM" id="MobiDB-lite"/>
    </source>
</evidence>
<feature type="domain" description="Pilus formation protein N-terminal" evidence="4">
    <location>
        <begin position="98"/>
        <end position="163"/>
    </location>
</feature>
<dbReference type="Pfam" id="PF00263">
    <property type="entry name" value="Secretin"/>
    <property type="match status" value="1"/>
</dbReference>
<dbReference type="PRINTS" id="PR00811">
    <property type="entry name" value="BCTERIALGSPD"/>
</dbReference>
<evidence type="ECO:0000313" key="6">
    <source>
        <dbReference type="Proteomes" id="UP000739180"/>
    </source>
</evidence>
<dbReference type="InterPro" id="IPR032789">
    <property type="entry name" value="T2SS-T3SS_pil_N"/>
</dbReference>
<sequence>MTSAPPITGRCAARRASASRCWPAARRTRASSTRASIASATANETTGASKPRGRAGSTRWRPTLGIRRLGVKVMRSSIVVALLAASLWSSLASAGTRYLDLYAGEARSFSLGTITRVAVGSPGVLNYKVLDDGSLLLIGVSKGVSNVSVWKRGGRKDTLEITVSELPVDRQLSVSQKLAELFHGLEVEQVGKYVVFKGRVEQRFLEIIKKLSEQMPNAINMVRGDGFEVSEMVRMDVKIVEIGRQDLQRLGIRWDDQIGGPAYGIHSAATTNPIFGVYSTAENGLPGEIAEALNNANFNFDSYDTFQYFGITSGIGSTIEALAEVGDARILSAPRLVARSGDKAEFRSGGDYPIPVINQDGFIDVNFREYGIILNIQPVVSGDDIKATVEAEVSNIDLATQVNGVPGVLVRRALTTINVKDQDTIVISGLVAGNLSKQTQKVPFLGDIPILGKLFSTTEDRIDESEVLVMVTPRIVDANEETNQQLVERVRGEVESIRKDMEIDALLME</sequence>
<proteinExistence type="inferred from homology"/>
<feature type="region of interest" description="Disordered" evidence="2">
    <location>
        <begin position="23"/>
        <end position="59"/>
    </location>
</feature>
<dbReference type="Pfam" id="PF13629">
    <property type="entry name" value="T2SS-T3SS_pil_N"/>
    <property type="match status" value="1"/>
</dbReference>
<organism evidence="5 6">
    <name type="scientific">Alloalcanivorax gelatiniphagus</name>
    <dbReference type="NCBI Taxonomy" id="1194167"/>
    <lineage>
        <taxon>Bacteria</taxon>
        <taxon>Pseudomonadati</taxon>
        <taxon>Pseudomonadota</taxon>
        <taxon>Gammaproteobacteria</taxon>
        <taxon>Oceanospirillales</taxon>
        <taxon>Alcanivoracaceae</taxon>
        <taxon>Alloalcanivorax</taxon>
    </lineage>
</organism>
<gene>
    <name evidence="5" type="ORF">FGS76_15060</name>
</gene>
<dbReference type="Proteomes" id="UP000739180">
    <property type="component" value="Unassembled WGS sequence"/>
</dbReference>
<feature type="compositionally biased region" description="Low complexity" evidence="2">
    <location>
        <begin position="23"/>
        <end position="42"/>
    </location>
</feature>
<protein>
    <recommendedName>
        <fullName evidence="7">Pilus formation protein N-terminal domain-containing protein</fullName>
    </recommendedName>
</protein>
<dbReference type="InterPro" id="IPR001775">
    <property type="entry name" value="GspD/PilQ"/>
</dbReference>
<keyword evidence="6" id="KW-1185">Reference proteome</keyword>
<comment type="caution">
    <text evidence="5">The sequence shown here is derived from an EMBL/GenBank/DDBJ whole genome shotgun (WGS) entry which is preliminary data.</text>
</comment>
<feature type="domain" description="Type II/III secretion system secretin-like" evidence="3">
    <location>
        <begin position="321"/>
        <end position="477"/>
    </location>
</feature>
<evidence type="ECO:0000313" key="5">
    <source>
        <dbReference type="EMBL" id="TMW11368.1"/>
    </source>
</evidence>
<evidence type="ECO:0000256" key="1">
    <source>
        <dbReference type="RuleBase" id="RU004003"/>
    </source>
</evidence>
<comment type="similarity">
    <text evidence="1">Belongs to the bacterial secretin family.</text>
</comment>
<dbReference type="InterPro" id="IPR050810">
    <property type="entry name" value="Bact_Secretion_Sys_Channel"/>
</dbReference>
<dbReference type="EMBL" id="VCQT01000044">
    <property type="protein sequence ID" value="TMW11368.1"/>
    <property type="molecule type" value="Genomic_DNA"/>
</dbReference>
<dbReference type="InterPro" id="IPR004846">
    <property type="entry name" value="T2SS/T3SS_dom"/>
</dbReference>
<name>A0ABY2XHY5_9GAMM</name>
<evidence type="ECO:0000259" key="3">
    <source>
        <dbReference type="Pfam" id="PF00263"/>
    </source>
</evidence>
<evidence type="ECO:0000259" key="4">
    <source>
        <dbReference type="Pfam" id="PF13629"/>
    </source>
</evidence>